<comment type="pathway">
    <text evidence="7">Amino-acid degradation; L-histidine degradation into L-glutamate; N-formimidoyl-L-glutamate from L-histidine: step 3/3.</text>
</comment>
<dbReference type="InterPro" id="IPR032466">
    <property type="entry name" value="Metal_Hydrolase"/>
</dbReference>
<dbReference type="InterPro" id="IPR006680">
    <property type="entry name" value="Amidohydro-rel"/>
</dbReference>
<dbReference type="AlphaFoldDB" id="A0A7C6EDI5"/>
<feature type="binding site" evidence="7">
    <location>
        <position position="240"/>
    </location>
    <ligand>
        <name>Zn(2+)</name>
        <dbReference type="ChEBI" id="CHEBI:29105"/>
    </ligand>
</feature>
<dbReference type="GO" id="GO:0005506">
    <property type="term" value="F:iron ion binding"/>
    <property type="evidence" value="ECO:0007669"/>
    <property type="project" value="UniProtKB-UniRule"/>
</dbReference>
<dbReference type="GO" id="GO:0019557">
    <property type="term" value="P:L-histidine catabolic process to glutamate and formate"/>
    <property type="evidence" value="ECO:0007669"/>
    <property type="project" value="UniProtKB-UniPathway"/>
</dbReference>
<feature type="binding site" evidence="7">
    <location>
        <position position="315"/>
    </location>
    <ligand>
        <name>Fe(3+)</name>
        <dbReference type="ChEBI" id="CHEBI:29034"/>
    </ligand>
</feature>
<dbReference type="EMBL" id="DTLI01000173">
    <property type="protein sequence ID" value="HHS52659.1"/>
    <property type="molecule type" value="Genomic_DNA"/>
</dbReference>
<comment type="catalytic activity">
    <reaction evidence="7">
        <text>4-imidazolone-5-propanoate + H2O = N-formimidoyl-L-glutamate</text>
        <dbReference type="Rhea" id="RHEA:23660"/>
        <dbReference type="ChEBI" id="CHEBI:15377"/>
        <dbReference type="ChEBI" id="CHEBI:58928"/>
        <dbReference type="ChEBI" id="CHEBI:77893"/>
        <dbReference type="EC" id="3.5.2.7"/>
    </reaction>
</comment>
<feature type="binding site" evidence="7">
    <location>
        <position position="240"/>
    </location>
    <ligand>
        <name>Fe(3+)</name>
        <dbReference type="ChEBI" id="CHEBI:29034"/>
    </ligand>
</feature>
<dbReference type="CDD" id="cd01296">
    <property type="entry name" value="Imidazolone-5PH"/>
    <property type="match status" value="1"/>
</dbReference>
<keyword evidence="7" id="KW-0963">Cytoplasm</keyword>
<sequence>MKKEDDIIIKNANQILTIQANELGIIENGTIVIKNGKIDAVGKDSQVRIPHSKFRIIDATGCVVMPGFVDCHTHLVFAGDRANEFALRLAGKTYKAIQKAGGGIMATVHQTRKATEEELYQLARKRIDSVIEWGTTTIEIKSGYGLDTKQELKILRVIKRLQEDDKITIIPTFLGAHSIPTGKKKRDYINEITQKMIPSVAKQKLARFCDVFCENFVFNAQEAKEILQCGKEYGLIPKIHADEIEQSGGACVAGEVGAISAEHLLYPSSIGLKKMKENNVTAVLLPTTSLFLQSKDRPPIEAMRKLGLRIALGSDFNPGTSMIYQMPIVIALACLLYRLTIPEALIGATLNAAGSLGLADKIGSLSVGKQADIIILDIPNYQHIPYQFGRNFIKTVIRKGKILKS</sequence>
<evidence type="ECO:0000256" key="2">
    <source>
        <dbReference type="ARBA" id="ARBA00022723"/>
    </source>
</evidence>
<evidence type="ECO:0000256" key="1">
    <source>
        <dbReference type="ARBA" id="ARBA00012864"/>
    </source>
</evidence>
<dbReference type="HAMAP" id="MF_00372">
    <property type="entry name" value="HutI"/>
    <property type="match status" value="1"/>
</dbReference>
<dbReference type="Gene3D" id="3.20.20.140">
    <property type="entry name" value="Metal-dependent hydrolases"/>
    <property type="match status" value="1"/>
</dbReference>
<keyword evidence="5 7" id="KW-0862">Zinc</keyword>
<evidence type="ECO:0000256" key="4">
    <source>
        <dbReference type="ARBA" id="ARBA00022808"/>
    </source>
</evidence>
<evidence type="ECO:0000313" key="9">
    <source>
        <dbReference type="EMBL" id="HHS52659.1"/>
    </source>
</evidence>
<dbReference type="GO" id="GO:0005737">
    <property type="term" value="C:cytoplasm"/>
    <property type="evidence" value="ECO:0007669"/>
    <property type="project" value="UniProtKB-SubCell"/>
</dbReference>
<gene>
    <name evidence="7" type="primary">hutI</name>
    <name evidence="9" type="ORF">ENW73_07335</name>
</gene>
<feature type="binding site" evidence="7">
    <location>
        <position position="319"/>
    </location>
    <ligand>
        <name>N-formimidoyl-L-glutamate</name>
        <dbReference type="ChEBI" id="CHEBI:58928"/>
    </ligand>
</feature>
<dbReference type="GO" id="GO:0019556">
    <property type="term" value="P:L-histidine catabolic process to glutamate and formamide"/>
    <property type="evidence" value="ECO:0007669"/>
    <property type="project" value="UniProtKB-UniRule"/>
</dbReference>
<dbReference type="GO" id="GO:0008270">
    <property type="term" value="F:zinc ion binding"/>
    <property type="evidence" value="ECO:0007669"/>
    <property type="project" value="UniProtKB-UniRule"/>
</dbReference>
<dbReference type="InterPro" id="IPR011059">
    <property type="entry name" value="Metal-dep_hydrolase_composite"/>
</dbReference>
<keyword evidence="6 7" id="KW-0408">Iron</keyword>
<keyword evidence="2 7" id="KW-0479">Metal-binding</keyword>
<feature type="binding site" evidence="7">
    <location>
        <position position="72"/>
    </location>
    <ligand>
        <name>Zn(2+)</name>
        <dbReference type="ChEBI" id="CHEBI:29105"/>
    </ligand>
</feature>
<feature type="binding site" evidence="7">
    <location>
        <position position="317"/>
    </location>
    <ligand>
        <name>N-formimidoyl-L-glutamate</name>
        <dbReference type="ChEBI" id="CHEBI:58928"/>
    </ligand>
</feature>
<feature type="binding site" evidence="7">
    <location>
        <position position="243"/>
    </location>
    <ligand>
        <name>4-imidazolone-5-propanoate</name>
        <dbReference type="ChEBI" id="CHEBI:77893"/>
    </ligand>
</feature>
<dbReference type="InterPro" id="IPR005920">
    <property type="entry name" value="HutI"/>
</dbReference>
<dbReference type="UniPathway" id="UPA00379">
    <property type="reaction ID" value="UER00551"/>
</dbReference>
<evidence type="ECO:0000256" key="5">
    <source>
        <dbReference type="ARBA" id="ARBA00022833"/>
    </source>
</evidence>
<dbReference type="NCBIfam" id="TIGR01224">
    <property type="entry name" value="hutI"/>
    <property type="match status" value="1"/>
</dbReference>
<comment type="cofactor">
    <cofactor evidence="7">
        <name>Zn(2+)</name>
        <dbReference type="ChEBI" id="CHEBI:29105"/>
    </cofactor>
    <cofactor evidence="7">
        <name>Fe(3+)</name>
        <dbReference type="ChEBI" id="CHEBI:29034"/>
    </cofactor>
    <text evidence="7">Binds 1 zinc or iron ion per subunit.</text>
</comment>
<feature type="binding site" evidence="7">
    <location>
        <position position="74"/>
    </location>
    <ligand>
        <name>Zn(2+)</name>
        <dbReference type="ChEBI" id="CHEBI:29105"/>
    </ligand>
</feature>
<reference evidence="9" key="1">
    <citation type="journal article" date="2020" name="mSystems">
        <title>Genome- and Community-Level Interaction Insights into Carbon Utilization and Element Cycling Functions of Hydrothermarchaeota in Hydrothermal Sediment.</title>
        <authorList>
            <person name="Zhou Z."/>
            <person name="Liu Y."/>
            <person name="Xu W."/>
            <person name="Pan J."/>
            <person name="Luo Z.H."/>
            <person name="Li M."/>
        </authorList>
    </citation>
    <scope>NUCLEOTIDE SEQUENCE [LARGE SCALE GENOMIC DNA]</scope>
    <source>
        <strain evidence="9">SpSt-876</strain>
    </source>
</reference>
<feature type="binding site" evidence="7">
    <location>
        <position position="74"/>
    </location>
    <ligand>
        <name>Fe(3+)</name>
        <dbReference type="ChEBI" id="CHEBI:29034"/>
    </ligand>
</feature>
<feature type="binding site" evidence="7">
    <location>
        <position position="315"/>
    </location>
    <ligand>
        <name>Zn(2+)</name>
        <dbReference type="ChEBI" id="CHEBI:29105"/>
    </ligand>
</feature>
<feature type="binding site" evidence="7">
    <location>
        <position position="72"/>
    </location>
    <ligand>
        <name>Fe(3+)</name>
        <dbReference type="ChEBI" id="CHEBI:29034"/>
    </ligand>
</feature>
<proteinExistence type="inferred from homology"/>
<dbReference type="PANTHER" id="PTHR42752">
    <property type="entry name" value="IMIDAZOLONEPROPIONASE"/>
    <property type="match status" value="1"/>
</dbReference>
<dbReference type="EC" id="3.5.2.7" evidence="1 7"/>
<feature type="binding site" evidence="7">
    <location>
        <position position="320"/>
    </location>
    <ligand>
        <name>4-imidazolone-5-propanoate</name>
        <dbReference type="ChEBI" id="CHEBI:77893"/>
    </ligand>
</feature>
<comment type="function">
    <text evidence="7">Catalyzes the hydrolytic cleavage of the carbon-nitrogen bond in imidazolone-5-propanoate to yield N-formimidoyl-L-glutamate. It is the third step in the universal histidine degradation pathway.</text>
</comment>
<dbReference type="PANTHER" id="PTHR42752:SF1">
    <property type="entry name" value="IMIDAZOLONEPROPIONASE-RELATED"/>
    <property type="match status" value="1"/>
</dbReference>
<dbReference type="FunFam" id="3.20.20.140:FF:000007">
    <property type="entry name" value="Imidazolonepropionase"/>
    <property type="match status" value="1"/>
</dbReference>
<accession>A0A7C6EDI5</accession>
<organism evidence="9">
    <name type="scientific">candidate division WOR-3 bacterium</name>
    <dbReference type="NCBI Taxonomy" id="2052148"/>
    <lineage>
        <taxon>Bacteria</taxon>
        <taxon>Bacteria division WOR-3</taxon>
    </lineage>
</organism>
<dbReference type="Gene3D" id="2.30.40.10">
    <property type="entry name" value="Urease, subunit C, domain 1"/>
    <property type="match status" value="1"/>
</dbReference>
<dbReference type="SUPFAM" id="SSF51556">
    <property type="entry name" value="Metallo-dependent hydrolases"/>
    <property type="match status" value="1"/>
</dbReference>
<feature type="binding site" evidence="7">
    <location>
        <position position="177"/>
    </location>
    <ligand>
        <name>4-imidazolone-5-propanoate</name>
        <dbReference type="ChEBI" id="CHEBI:77893"/>
    </ligand>
</feature>
<evidence type="ECO:0000256" key="3">
    <source>
        <dbReference type="ARBA" id="ARBA00022801"/>
    </source>
</evidence>
<protein>
    <recommendedName>
        <fullName evidence="1 7">Imidazolonepropionase</fullName>
        <ecNumber evidence="1 7">3.5.2.7</ecNumber>
    </recommendedName>
    <alternativeName>
        <fullName evidence="7">Imidazolone-5-propionate hydrolase</fullName>
    </alternativeName>
</protein>
<feature type="domain" description="Amidohydrolase-related" evidence="8">
    <location>
        <begin position="63"/>
        <end position="403"/>
    </location>
</feature>
<comment type="subcellular location">
    <subcellularLocation>
        <location evidence="7">Cytoplasm</location>
    </subcellularLocation>
</comment>
<feature type="binding site" evidence="7">
    <location>
        <position position="144"/>
    </location>
    <ligand>
        <name>N-formimidoyl-L-glutamate</name>
        <dbReference type="ChEBI" id="CHEBI:58928"/>
    </ligand>
</feature>
<evidence type="ECO:0000259" key="8">
    <source>
        <dbReference type="Pfam" id="PF01979"/>
    </source>
</evidence>
<comment type="similarity">
    <text evidence="7">Belongs to the metallo-dependent hydrolases superfamily. HutI family.</text>
</comment>
<dbReference type="Pfam" id="PF01979">
    <property type="entry name" value="Amidohydro_1"/>
    <property type="match status" value="1"/>
</dbReference>
<keyword evidence="4 7" id="KW-0369">Histidine metabolism</keyword>
<evidence type="ECO:0000256" key="7">
    <source>
        <dbReference type="HAMAP-Rule" id="MF_00372"/>
    </source>
</evidence>
<name>A0A7C6EDI5_UNCW3</name>
<feature type="binding site" evidence="7">
    <location>
        <position position="81"/>
    </location>
    <ligand>
        <name>4-imidazolone-5-propanoate</name>
        <dbReference type="ChEBI" id="CHEBI:77893"/>
    </ligand>
</feature>
<feature type="binding site" evidence="7">
    <location>
        <position position="144"/>
    </location>
    <ligand>
        <name>4-imidazolone-5-propanoate</name>
        <dbReference type="ChEBI" id="CHEBI:77893"/>
    </ligand>
</feature>
<keyword evidence="3 7" id="KW-0378">Hydrolase</keyword>
<dbReference type="SUPFAM" id="SSF51338">
    <property type="entry name" value="Composite domain of metallo-dependent hydrolases"/>
    <property type="match status" value="1"/>
</dbReference>
<comment type="caution">
    <text evidence="9">The sequence shown here is derived from an EMBL/GenBank/DDBJ whole genome shotgun (WGS) entry which is preliminary data.</text>
</comment>
<evidence type="ECO:0000256" key="6">
    <source>
        <dbReference type="ARBA" id="ARBA00023004"/>
    </source>
</evidence>
<dbReference type="GO" id="GO:0050480">
    <property type="term" value="F:imidazolonepropionase activity"/>
    <property type="evidence" value="ECO:0007669"/>
    <property type="project" value="UniProtKB-UniRule"/>
</dbReference>